<evidence type="ECO:0000313" key="2">
    <source>
        <dbReference type="EMBL" id="KXN73475.1"/>
    </source>
</evidence>
<name>A0A137PET3_CONC2</name>
<dbReference type="STRING" id="796925.A0A137PET3"/>
<evidence type="ECO:0008006" key="4">
    <source>
        <dbReference type="Google" id="ProtNLM"/>
    </source>
</evidence>
<keyword evidence="1" id="KW-0732">Signal</keyword>
<keyword evidence="3" id="KW-1185">Reference proteome</keyword>
<dbReference type="EMBL" id="KQ964436">
    <property type="protein sequence ID" value="KXN73475.1"/>
    <property type="molecule type" value="Genomic_DNA"/>
</dbReference>
<feature type="signal peptide" evidence="1">
    <location>
        <begin position="1"/>
        <end position="23"/>
    </location>
</feature>
<evidence type="ECO:0000313" key="3">
    <source>
        <dbReference type="Proteomes" id="UP000070444"/>
    </source>
</evidence>
<protein>
    <recommendedName>
        <fullName evidence="4">Lytic polysaccharide monooxygenase</fullName>
    </recommendedName>
</protein>
<sequence length="182" mass="20228">MMRYNILSIQAIFIALLFNLVNSHSWLVYPPPRGNVYNTAACSAGEGCKGPCDSPKSFSKVKHPFTKDMIVGRGEKLNFVWPRANHPGGFVRLSAVPFESSDDWSAFDSHANKYVCYETNCGPEREYSSWGKNNGPGFSNCTTSFTVPDYLPDGEATIQWVWYGGGIYYAQPDTAFGEVIII</sequence>
<dbReference type="Gene3D" id="2.70.50.70">
    <property type="match status" value="1"/>
</dbReference>
<dbReference type="OrthoDB" id="2342176at2759"/>
<dbReference type="Proteomes" id="UP000070444">
    <property type="component" value="Unassembled WGS sequence"/>
</dbReference>
<dbReference type="AlphaFoldDB" id="A0A137PET3"/>
<accession>A0A137PET3</accession>
<reference evidence="2 3" key="1">
    <citation type="journal article" date="2015" name="Genome Biol. Evol.">
        <title>Phylogenomic analyses indicate that early fungi evolved digesting cell walls of algal ancestors of land plants.</title>
        <authorList>
            <person name="Chang Y."/>
            <person name="Wang S."/>
            <person name="Sekimoto S."/>
            <person name="Aerts A.L."/>
            <person name="Choi C."/>
            <person name="Clum A."/>
            <person name="LaButti K.M."/>
            <person name="Lindquist E.A."/>
            <person name="Yee Ngan C."/>
            <person name="Ohm R.A."/>
            <person name="Salamov A.A."/>
            <person name="Grigoriev I.V."/>
            <person name="Spatafora J.W."/>
            <person name="Berbee M.L."/>
        </authorList>
    </citation>
    <scope>NUCLEOTIDE SEQUENCE [LARGE SCALE GENOMIC DNA]</scope>
    <source>
        <strain evidence="2 3">NRRL 28638</strain>
    </source>
</reference>
<organism evidence="2 3">
    <name type="scientific">Conidiobolus coronatus (strain ATCC 28846 / CBS 209.66 / NRRL 28638)</name>
    <name type="common">Delacroixia coronata</name>
    <dbReference type="NCBI Taxonomy" id="796925"/>
    <lineage>
        <taxon>Eukaryota</taxon>
        <taxon>Fungi</taxon>
        <taxon>Fungi incertae sedis</taxon>
        <taxon>Zoopagomycota</taxon>
        <taxon>Entomophthoromycotina</taxon>
        <taxon>Entomophthoromycetes</taxon>
        <taxon>Entomophthorales</taxon>
        <taxon>Ancylistaceae</taxon>
        <taxon>Conidiobolus</taxon>
    </lineage>
</organism>
<feature type="chain" id="PRO_5007294763" description="Lytic polysaccharide monooxygenase" evidence="1">
    <location>
        <begin position="24"/>
        <end position="182"/>
    </location>
</feature>
<gene>
    <name evidence="2" type="ORF">CONCODRAFT_77334</name>
</gene>
<proteinExistence type="predicted"/>
<evidence type="ECO:0000256" key="1">
    <source>
        <dbReference type="SAM" id="SignalP"/>
    </source>
</evidence>